<feature type="domain" description="Pyrrolo-quinoline quinone repeat" evidence="1">
    <location>
        <begin position="28"/>
        <end position="110"/>
    </location>
</feature>
<sequence length="341" mass="39419">MFFLMGFNSKAQTEFFASKISFSERNLSDFYSSIAVDSSQVYFNANDYRLYAFDKKSGNENWQFYLANKSNKAPFIYKQTVLANEHVSQYSDKSSQLDSKTGIAIQELKIDEILTTPLFKDSIMYCTGLYEGGAIIAYNLNKNEVLWSRFIAHGSSIRPYYLKDKIIVNAEGDNWFELDYDGKLIDNSCKYKSTFNDGSEVCAKNFKRLTHNQKELSENYFNNDDNVDIKYGKDKTILLSGNELIFINNRNKVSKKVDLDQTLEFPEGSDAYNEYKSIVKADDNVVWVFYQNLLAVYDLKKNAIIQTIDLTKWNPHRLVADKNDLWLVSRNDGQLYGIHIN</sequence>
<reference evidence="2 3" key="2">
    <citation type="journal article" date="2015" name="Stand. Genomic Sci.">
        <title>High quality draft genomic sequence of Flavobacterium enshiense DK69(T) and comparison among Flavobacterium genomes.</title>
        <authorList>
            <person name="Zeng Z."/>
            <person name="Chen C."/>
            <person name="Du H."/>
            <person name="Wang G."/>
            <person name="Li M."/>
        </authorList>
    </citation>
    <scope>NUCLEOTIDE SEQUENCE [LARGE SCALE GENOMIC DNA]</scope>
    <source>
        <strain evidence="2 3">DK69</strain>
    </source>
</reference>
<keyword evidence="3" id="KW-1185">Reference proteome</keyword>
<dbReference type="AlphaFoldDB" id="A0A0A2MVX6"/>
<reference evidence="3" key="1">
    <citation type="submission" date="2013-09" db="EMBL/GenBank/DDBJ databases">
        <authorList>
            <person name="Zeng Z."/>
            <person name="Chen C."/>
        </authorList>
    </citation>
    <scope>NUCLEOTIDE SEQUENCE [LARGE SCALE GENOMIC DNA]</scope>
    <source>
        <strain evidence="3">DK69</strain>
    </source>
</reference>
<dbReference type="InterPro" id="IPR018391">
    <property type="entry name" value="PQQ_b-propeller_rpt"/>
</dbReference>
<dbReference type="SUPFAM" id="SSF50998">
    <property type="entry name" value="Quinoprotein alcohol dehydrogenase-like"/>
    <property type="match status" value="1"/>
</dbReference>
<dbReference type="eggNOG" id="ENOG5032R33">
    <property type="taxonomic scope" value="Bacteria"/>
</dbReference>
<comment type="caution">
    <text evidence="2">The sequence shown here is derived from an EMBL/GenBank/DDBJ whole genome shotgun (WGS) entry which is preliminary data.</text>
</comment>
<dbReference type="SMART" id="SM00564">
    <property type="entry name" value="PQQ"/>
    <property type="match status" value="2"/>
</dbReference>
<dbReference type="EMBL" id="JRLZ01000003">
    <property type="protein sequence ID" value="KGO96842.1"/>
    <property type="molecule type" value="Genomic_DNA"/>
</dbReference>
<evidence type="ECO:0000313" key="3">
    <source>
        <dbReference type="Proteomes" id="UP000030149"/>
    </source>
</evidence>
<evidence type="ECO:0000259" key="1">
    <source>
        <dbReference type="Pfam" id="PF13360"/>
    </source>
</evidence>
<dbReference type="Proteomes" id="UP000030149">
    <property type="component" value="Unassembled WGS sequence"/>
</dbReference>
<gene>
    <name evidence="2" type="ORF">Q767_03840</name>
</gene>
<organism evidence="2 3">
    <name type="scientific">Flavobacterium enshiense DK69</name>
    <dbReference type="NCBI Taxonomy" id="1107311"/>
    <lineage>
        <taxon>Bacteria</taxon>
        <taxon>Pseudomonadati</taxon>
        <taxon>Bacteroidota</taxon>
        <taxon>Flavobacteriia</taxon>
        <taxon>Flavobacteriales</taxon>
        <taxon>Flavobacteriaceae</taxon>
        <taxon>Flavobacterium</taxon>
    </lineage>
</organism>
<dbReference type="InterPro" id="IPR015943">
    <property type="entry name" value="WD40/YVTN_repeat-like_dom_sf"/>
</dbReference>
<dbReference type="Gene3D" id="2.130.10.10">
    <property type="entry name" value="YVTN repeat-like/Quinoprotein amine dehydrogenase"/>
    <property type="match status" value="1"/>
</dbReference>
<protein>
    <recommendedName>
        <fullName evidence="1">Pyrrolo-quinoline quinone repeat domain-containing protein</fullName>
    </recommendedName>
</protein>
<name>A0A0A2MVX6_9FLAO</name>
<dbReference type="InterPro" id="IPR011047">
    <property type="entry name" value="Quinoprotein_ADH-like_sf"/>
</dbReference>
<dbReference type="InterPro" id="IPR002372">
    <property type="entry name" value="PQQ_rpt_dom"/>
</dbReference>
<dbReference type="PATRIC" id="fig|1107311.5.peg.1928"/>
<proteinExistence type="predicted"/>
<dbReference type="Pfam" id="PF13360">
    <property type="entry name" value="PQQ_2"/>
    <property type="match status" value="1"/>
</dbReference>
<accession>A0A0A2MVX6</accession>
<evidence type="ECO:0000313" key="2">
    <source>
        <dbReference type="EMBL" id="KGO96842.1"/>
    </source>
</evidence>
<dbReference type="STRING" id="1107311.Q767_03840"/>